<evidence type="ECO:0000256" key="2">
    <source>
        <dbReference type="RuleBase" id="RU003749"/>
    </source>
</evidence>
<sequence>MTDSTTVPESPVTDPANDSRSGFGVHAKTSRDVVVVSATGDVDALTAPRLQDAITEALGVASTALVVDLTEVEFLSSAGMSVLMAGYRQADPELAFCVVADGPFTDRPMRMIGLDRELRLYPTLSSALEDLR</sequence>
<dbReference type="InterPro" id="IPR036513">
    <property type="entry name" value="STAS_dom_sf"/>
</dbReference>
<dbReference type="KEGG" id="mmag:MMAD_38740"/>
<dbReference type="Gene3D" id="3.30.750.24">
    <property type="entry name" value="STAS domain"/>
    <property type="match status" value="1"/>
</dbReference>
<evidence type="ECO:0000313" key="6">
    <source>
        <dbReference type="Proteomes" id="UP000466517"/>
    </source>
</evidence>
<dbReference type="CDD" id="cd07043">
    <property type="entry name" value="STAS_anti-anti-sigma_factors"/>
    <property type="match status" value="1"/>
</dbReference>
<feature type="domain" description="STAS" evidence="4">
    <location>
        <begin position="23"/>
        <end position="131"/>
    </location>
</feature>
<dbReference type="PANTHER" id="PTHR33495:SF13">
    <property type="entry name" value="ANTI-SIGMA-F FACTOR ANTAGONIST RSFB"/>
    <property type="match status" value="1"/>
</dbReference>
<dbReference type="PROSITE" id="PS50801">
    <property type="entry name" value="STAS"/>
    <property type="match status" value="1"/>
</dbReference>
<name>A0A7I7XK34_9MYCO</name>
<dbReference type="SUPFAM" id="SSF52091">
    <property type="entry name" value="SpoIIaa-like"/>
    <property type="match status" value="1"/>
</dbReference>
<evidence type="ECO:0000259" key="4">
    <source>
        <dbReference type="PROSITE" id="PS50801"/>
    </source>
</evidence>
<dbReference type="RefSeq" id="WP_163740241.1">
    <property type="nucleotide sequence ID" value="NZ_AP022610.1"/>
</dbReference>
<evidence type="ECO:0000313" key="5">
    <source>
        <dbReference type="EMBL" id="BBZ29579.1"/>
    </source>
</evidence>
<dbReference type="AlphaFoldDB" id="A0A7I7XK34"/>
<reference evidence="5 6" key="1">
    <citation type="journal article" date="2019" name="Emerg. Microbes Infect.">
        <title>Comprehensive subspecies identification of 175 nontuberculous mycobacteria species based on 7547 genomic profiles.</title>
        <authorList>
            <person name="Matsumoto Y."/>
            <person name="Kinjo T."/>
            <person name="Motooka D."/>
            <person name="Nabeya D."/>
            <person name="Jung N."/>
            <person name="Uechi K."/>
            <person name="Horii T."/>
            <person name="Iida T."/>
            <person name="Fujita J."/>
            <person name="Nakamura S."/>
        </authorList>
    </citation>
    <scope>NUCLEOTIDE SEQUENCE [LARGE SCALE GENOMIC DNA]</scope>
    <source>
        <strain evidence="5 6">JCM 13574</strain>
    </source>
</reference>
<evidence type="ECO:0000256" key="3">
    <source>
        <dbReference type="SAM" id="MobiDB-lite"/>
    </source>
</evidence>
<dbReference type="EMBL" id="AP022610">
    <property type="protein sequence ID" value="BBZ29579.1"/>
    <property type="molecule type" value="Genomic_DNA"/>
</dbReference>
<proteinExistence type="inferred from homology"/>
<protein>
    <recommendedName>
        <fullName evidence="2">Anti-sigma factor antagonist</fullName>
    </recommendedName>
</protein>
<keyword evidence="6" id="KW-1185">Reference proteome</keyword>
<organism evidence="5 6">
    <name type="scientific">Mycolicibacterium madagascariense</name>
    <dbReference type="NCBI Taxonomy" id="212765"/>
    <lineage>
        <taxon>Bacteria</taxon>
        <taxon>Bacillati</taxon>
        <taxon>Actinomycetota</taxon>
        <taxon>Actinomycetes</taxon>
        <taxon>Mycobacteriales</taxon>
        <taxon>Mycobacteriaceae</taxon>
        <taxon>Mycolicibacterium</taxon>
    </lineage>
</organism>
<dbReference type="Pfam" id="PF01740">
    <property type="entry name" value="STAS"/>
    <property type="match status" value="1"/>
</dbReference>
<dbReference type="PANTHER" id="PTHR33495">
    <property type="entry name" value="ANTI-SIGMA FACTOR ANTAGONIST TM_1081-RELATED-RELATED"/>
    <property type="match status" value="1"/>
</dbReference>
<comment type="similarity">
    <text evidence="1 2">Belongs to the anti-sigma-factor antagonist family.</text>
</comment>
<feature type="region of interest" description="Disordered" evidence="3">
    <location>
        <begin position="1"/>
        <end position="24"/>
    </location>
</feature>
<dbReference type="GO" id="GO:0043856">
    <property type="term" value="F:anti-sigma factor antagonist activity"/>
    <property type="evidence" value="ECO:0007669"/>
    <property type="project" value="InterPro"/>
</dbReference>
<dbReference type="InterPro" id="IPR002645">
    <property type="entry name" value="STAS_dom"/>
</dbReference>
<evidence type="ECO:0000256" key="1">
    <source>
        <dbReference type="ARBA" id="ARBA00009013"/>
    </source>
</evidence>
<dbReference type="NCBIfam" id="TIGR00377">
    <property type="entry name" value="ant_ant_sig"/>
    <property type="match status" value="1"/>
</dbReference>
<accession>A0A7I7XK34</accession>
<dbReference type="InterPro" id="IPR003658">
    <property type="entry name" value="Anti-sigma_ant"/>
</dbReference>
<dbReference type="Proteomes" id="UP000466517">
    <property type="component" value="Chromosome"/>
</dbReference>
<gene>
    <name evidence="5" type="primary">rsfB_4</name>
    <name evidence="5" type="ORF">MMAD_38740</name>
</gene>